<dbReference type="EMBL" id="JAEQMY010000104">
    <property type="protein sequence ID" value="MBL0407709.1"/>
    <property type="molecule type" value="Genomic_DNA"/>
</dbReference>
<proteinExistence type="predicted"/>
<keyword evidence="2" id="KW-1185">Reference proteome</keyword>
<protein>
    <submittedName>
        <fullName evidence="1">Uncharacterized protein</fullName>
    </submittedName>
</protein>
<dbReference type="Proteomes" id="UP000605848">
    <property type="component" value="Unassembled WGS sequence"/>
</dbReference>
<name>A0A936ZN26_9HYPH</name>
<gene>
    <name evidence="1" type="ORF">JKG68_27750</name>
</gene>
<comment type="caution">
    <text evidence="1">The sequence shown here is derived from an EMBL/GenBank/DDBJ whole genome shotgun (WGS) entry which is preliminary data.</text>
</comment>
<dbReference type="AlphaFoldDB" id="A0A936ZN26"/>
<organism evidence="1 2">
    <name type="scientific">Microvirga aerilata</name>
    <dbReference type="NCBI Taxonomy" id="670292"/>
    <lineage>
        <taxon>Bacteria</taxon>
        <taxon>Pseudomonadati</taxon>
        <taxon>Pseudomonadota</taxon>
        <taxon>Alphaproteobacteria</taxon>
        <taxon>Hyphomicrobiales</taxon>
        <taxon>Methylobacteriaceae</taxon>
        <taxon>Microvirga</taxon>
    </lineage>
</organism>
<accession>A0A936ZN26</accession>
<evidence type="ECO:0000313" key="1">
    <source>
        <dbReference type="EMBL" id="MBL0407709.1"/>
    </source>
</evidence>
<sequence length="89" mass="10161">MLKKPERAQLRFTDGHSYCPGRALFLLKALETTHAIHKEQRKSRAQVYSQVHGIDPTFALTDQVVDLQINLNFYGNCLINACTCKVIRD</sequence>
<reference evidence="1" key="1">
    <citation type="submission" date="2021-01" db="EMBL/GenBank/DDBJ databases">
        <title>Microvirga sp.</title>
        <authorList>
            <person name="Kim M.K."/>
        </authorList>
    </citation>
    <scope>NUCLEOTIDE SEQUENCE</scope>
    <source>
        <strain evidence="1">5420S-16</strain>
    </source>
</reference>
<dbReference type="RefSeq" id="WP_202065194.1">
    <property type="nucleotide sequence ID" value="NZ_JAEQMY010000104.1"/>
</dbReference>
<evidence type="ECO:0000313" key="2">
    <source>
        <dbReference type="Proteomes" id="UP000605848"/>
    </source>
</evidence>